<feature type="compositionally biased region" description="Basic and acidic residues" evidence="1">
    <location>
        <begin position="67"/>
        <end position="102"/>
    </location>
</feature>
<dbReference type="AlphaFoldDB" id="A0A8R1DXB1"/>
<feature type="compositionally biased region" description="Basic residues" evidence="1">
    <location>
        <begin position="46"/>
        <end position="58"/>
    </location>
</feature>
<dbReference type="EnsemblMetazoa" id="CJA14073.1">
    <property type="protein sequence ID" value="CJA14073.1"/>
    <property type="gene ID" value="WBGene00133277"/>
</dbReference>
<feature type="region of interest" description="Disordered" evidence="1">
    <location>
        <begin position="1"/>
        <end position="116"/>
    </location>
</feature>
<protein>
    <submittedName>
        <fullName evidence="2">Uncharacterized protein</fullName>
    </submittedName>
</protein>
<accession>A0A8R1DXB1</accession>
<reference evidence="2" key="2">
    <citation type="submission" date="2022-06" db="UniProtKB">
        <authorList>
            <consortium name="EnsemblMetazoa"/>
        </authorList>
    </citation>
    <scope>IDENTIFICATION</scope>
    <source>
        <strain evidence="2">DF5081</strain>
    </source>
</reference>
<proteinExistence type="predicted"/>
<reference evidence="3" key="1">
    <citation type="submission" date="2010-08" db="EMBL/GenBank/DDBJ databases">
        <authorList>
            <consortium name="Caenorhabditis japonica Sequencing Consortium"/>
            <person name="Wilson R.K."/>
        </authorList>
    </citation>
    <scope>NUCLEOTIDE SEQUENCE [LARGE SCALE GENOMIC DNA]</scope>
    <source>
        <strain evidence="3">DF5081</strain>
    </source>
</reference>
<evidence type="ECO:0000313" key="3">
    <source>
        <dbReference type="Proteomes" id="UP000005237"/>
    </source>
</evidence>
<evidence type="ECO:0000313" key="2">
    <source>
        <dbReference type="EnsemblMetazoa" id="CJA14073.1"/>
    </source>
</evidence>
<sequence>MDDASSSRRHGRREHGIGLNLRKRTTSRSGPPVHQLLPPPPPSGHPHPHRKRTHHHQPHPAQQAKQPRKESDIVDRIWHDIDEEQREKQAKKMAEAAEEARKAVHHPPVTSGNKSVELTINNLKNFCNEDDTVNE</sequence>
<evidence type="ECO:0000256" key="1">
    <source>
        <dbReference type="SAM" id="MobiDB-lite"/>
    </source>
</evidence>
<keyword evidence="3" id="KW-1185">Reference proteome</keyword>
<dbReference type="Proteomes" id="UP000005237">
    <property type="component" value="Unassembled WGS sequence"/>
</dbReference>
<organism evidence="2 3">
    <name type="scientific">Caenorhabditis japonica</name>
    <dbReference type="NCBI Taxonomy" id="281687"/>
    <lineage>
        <taxon>Eukaryota</taxon>
        <taxon>Metazoa</taxon>
        <taxon>Ecdysozoa</taxon>
        <taxon>Nematoda</taxon>
        <taxon>Chromadorea</taxon>
        <taxon>Rhabditida</taxon>
        <taxon>Rhabditina</taxon>
        <taxon>Rhabditomorpha</taxon>
        <taxon>Rhabditoidea</taxon>
        <taxon>Rhabditidae</taxon>
        <taxon>Peloderinae</taxon>
        <taxon>Caenorhabditis</taxon>
    </lineage>
</organism>
<name>A0A8R1DXB1_CAEJA</name>